<feature type="domain" description="Endonuclease/exonuclease/phosphatase" evidence="2">
    <location>
        <begin position="101"/>
        <end position="223"/>
    </location>
</feature>
<protein>
    <recommendedName>
        <fullName evidence="2">Endonuclease/exonuclease/phosphatase domain-containing protein</fullName>
    </recommendedName>
</protein>
<dbReference type="Pfam" id="PF03372">
    <property type="entry name" value="Exo_endo_phos"/>
    <property type="match status" value="1"/>
</dbReference>
<name>A0AAV8S6Y0_9ROSI</name>
<dbReference type="EMBL" id="JAIWQS010000064">
    <property type="protein sequence ID" value="KAJ8747844.1"/>
    <property type="molecule type" value="Genomic_DNA"/>
</dbReference>
<sequence length="224" mass="25255">MKIGNSYDYYPREFLFPPAHGPYGVDFSKLVPDSMNRPISLVEPSIDKEVSVMDVDDSKKCSCSSSTTLKQNEGDTDGGASSSSNSDVFLVSAQSAERIVHSGGLTLLWHSNKDVSVLGYSSNHIDVEIVSFDKFKWRFTGFYGFPERHRKRSSWALLRSFSQPSSFPWVCMGDFNNLMSASEKFGGHEYPRALLDGFRECIEDCNLIEVPLTGFGFTWDRRPW</sequence>
<dbReference type="AlphaFoldDB" id="A0AAV8S6Y0"/>
<dbReference type="InterPro" id="IPR005135">
    <property type="entry name" value="Endo/exonuclease/phosphatase"/>
</dbReference>
<keyword evidence="4" id="KW-1185">Reference proteome</keyword>
<dbReference type="GO" id="GO:0003824">
    <property type="term" value="F:catalytic activity"/>
    <property type="evidence" value="ECO:0007669"/>
    <property type="project" value="InterPro"/>
</dbReference>
<reference evidence="3 4" key="1">
    <citation type="submission" date="2021-09" db="EMBL/GenBank/DDBJ databases">
        <title>Genomic insights and catalytic innovation underlie evolution of tropane alkaloids biosynthesis.</title>
        <authorList>
            <person name="Wang Y.-J."/>
            <person name="Tian T."/>
            <person name="Huang J.-P."/>
            <person name="Huang S.-X."/>
        </authorList>
    </citation>
    <scope>NUCLEOTIDE SEQUENCE [LARGE SCALE GENOMIC DNA]</scope>
    <source>
        <strain evidence="3">KIB-2018</strain>
        <tissue evidence="3">Leaf</tissue>
    </source>
</reference>
<evidence type="ECO:0000313" key="3">
    <source>
        <dbReference type="EMBL" id="KAJ8747844.1"/>
    </source>
</evidence>
<feature type="region of interest" description="Disordered" evidence="1">
    <location>
        <begin position="63"/>
        <end position="83"/>
    </location>
</feature>
<evidence type="ECO:0000256" key="1">
    <source>
        <dbReference type="SAM" id="MobiDB-lite"/>
    </source>
</evidence>
<accession>A0AAV8S6Y0</accession>
<gene>
    <name evidence="3" type="ORF">K2173_010053</name>
</gene>
<dbReference type="InterPro" id="IPR036691">
    <property type="entry name" value="Endo/exonu/phosph_ase_sf"/>
</dbReference>
<proteinExistence type="predicted"/>
<organism evidence="3 4">
    <name type="scientific">Erythroxylum novogranatense</name>
    <dbReference type="NCBI Taxonomy" id="1862640"/>
    <lineage>
        <taxon>Eukaryota</taxon>
        <taxon>Viridiplantae</taxon>
        <taxon>Streptophyta</taxon>
        <taxon>Embryophyta</taxon>
        <taxon>Tracheophyta</taxon>
        <taxon>Spermatophyta</taxon>
        <taxon>Magnoliopsida</taxon>
        <taxon>eudicotyledons</taxon>
        <taxon>Gunneridae</taxon>
        <taxon>Pentapetalae</taxon>
        <taxon>rosids</taxon>
        <taxon>fabids</taxon>
        <taxon>Malpighiales</taxon>
        <taxon>Erythroxylaceae</taxon>
        <taxon>Erythroxylum</taxon>
    </lineage>
</organism>
<evidence type="ECO:0000313" key="4">
    <source>
        <dbReference type="Proteomes" id="UP001159364"/>
    </source>
</evidence>
<dbReference type="Proteomes" id="UP001159364">
    <property type="component" value="Unassembled WGS sequence"/>
</dbReference>
<comment type="caution">
    <text evidence="3">The sequence shown here is derived from an EMBL/GenBank/DDBJ whole genome shotgun (WGS) entry which is preliminary data.</text>
</comment>
<dbReference type="SUPFAM" id="SSF56219">
    <property type="entry name" value="DNase I-like"/>
    <property type="match status" value="1"/>
</dbReference>
<dbReference type="Gene3D" id="3.60.10.10">
    <property type="entry name" value="Endonuclease/exonuclease/phosphatase"/>
    <property type="match status" value="1"/>
</dbReference>
<evidence type="ECO:0000259" key="2">
    <source>
        <dbReference type="Pfam" id="PF03372"/>
    </source>
</evidence>